<dbReference type="AlphaFoldDB" id="A0A396HEY6"/>
<dbReference type="EMBL" id="PSQE01000006">
    <property type="protein sequence ID" value="RHN51879.1"/>
    <property type="molecule type" value="Genomic_DNA"/>
</dbReference>
<reference evidence="2" key="1">
    <citation type="journal article" date="2018" name="Nat. Plants">
        <title>Whole-genome landscape of Medicago truncatula symbiotic genes.</title>
        <authorList>
            <person name="Pecrix Y."/>
            <person name="Gamas P."/>
            <person name="Carrere S."/>
        </authorList>
    </citation>
    <scope>NUCLEOTIDE SEQUENCE</scope>
    <source>
        <tissue evidence="2">Leaves</tissue>
    </source>
</reference>
<dbReference type="Pfam" id="PF07734">
    <property type="entry name" value="FBA_1"/>
    <property type="match status" value="1"/>
</dbReference>
<feature type="domain" description="F-box" evidence="1">
    <location>
        <begin position="48"/>
        <end position="88"/>
    </location>
</feature>
<evidence type="ECO:0000313" key="2">
    <source>
        <dbReference type="EMBL" id="RHN51879.1"/>
    </source>
</evidence>
<dbReference type="CDD" id="cd22157">
    <property type="entry name" value="F-box_AtFBW1-like"/>
    <property type="match status" value="1"/>
</dbReference>
<evidence type="ECO:0000259" key="1">
    <source>
        <dbReference type="SMART" id="SM00256"/>
    </source>
</evidence>
<dbReference type="PANTHER" id="PTHR31672">
    <property type="entry name" value="BNACNNG10540D PROTEIN"/>
    <property type="match status" value="1"/>
</dbReference>
<dbReference type="InterPro" id="IPR036047">
    <property type="entry name" value="F-box-like_dom_sf"/>
</dbReference>
<dbReference type="SUPFAM" id="SSF81383">
    <property type="entry name" value="F-box domain"/>
    <property type="match status" value="1"/>
</dbReference>
<accession>A0A396HEY6</accession>
<dbReference type="Pfam" id="PF12937">
    <property type="entry name" value="F-box-like"/>
    <property type="match status" value="1"/>
</dbReference>
<proteinExistence type="predicted"/>
<sequence length="449" mass="51117">MLSKPIHLSETAVSGITCVGVKSADLHLQFATEKKTMVSTNKKVRNFIPDDISLSILSKLPLKSLKRFECVCKSWSLLIDNSYFMNKFRNNFLSNLRCCSYYDGSSILLQIGKPNFKDDFYSLSGERFENKVKLDFSNPYANQFNFQIFGVDSVNGILCLHEYDALGEIILLNPATQAFKVLPPSQVESVEVSIPDDARDFVDFYIVSNLHGFGYHRVINDYKIIRYVRFDIESSVEGDEHFEEIIYSNSLGKISLEPLWEIYSLTSNSWRKLDVDMPFSSKCNEGTQVYIDEICHWLCEKDEEDNPAGACLVSFYLSNEVFLITPIPSNLDDCFDVEASWINLARLNECIALISYHEPRTTFHISILGEIGKKESWINLFTIGPLSCVRCPIGVGTKGELFFQRKDEELAWFDLNTQMIEELGYKAGDCCARIIIYKVNILTDGGIVN</sequence>
<dbReference type="PANTHER" id="PTHR31672:SF13">
    <property type="entry name" value="F-BOX PROTEIN CPR30-LIKE"/>
    <property type="match status" value="1"/>
</dbReference>
<dbReference type="InterPro" id="IPR050796">
    <property type="entry name" value="SCF_F-box_component"/>
</dbReference>
<name>A0A396HEY6_MEDTR</name>
<dbReference type="NCBIfam" id="TIGR01640">
    <property type="entry name" value="F_box_assoc_1"/>
    <property type="match status" value="1"/>
</dbReference>
<dbReference type="InterPro" id="IPR006527">
    <property type="entry name" value="F-box-assoc_dom_typ1"/>
</dbReference>
<gene>
    <name evidence="2" type="ORF">MtrunA17_Chr6g0474051</name>
</gene>
<dbReference type="Gramene" id="rna36437">
    <property type="protein sequence ID" value="RHN51879.1"/>
    <property type="gene ID" value="gene36437"/>
</dbReference>
<dbReference type="InterPro" id="IPR001810">
    <property type="entry name" value="F-box_dom"/>
</dbReference>
<protein>
    <submittedName>
        <fullName evidence="2">Putative F-box domain-containing protein</fullName>
    </submittedName>
</protein>
<dbReference type="Gene3D" id="1.20.1280.50">
    <property type="match status" value="1"/>
</dbReference>
<dbReference type="InterPro" id="IPR017451">
    <property type="entry name" value="F-box-assoc_interact_dom"/>
</dbReference>
<dbReference type="Proteomes" id="UP000265566">
    <property type="component" value="Chromosome 6"/>
</dbReference>
<comment type="caution">
    <text evidence="2">The sequence shown here is derived from an EMBL/GenBank/DDBJ whole genome shotgun (WGS) entry which is preliminary data.</text>
</comment>
<organism evidence="2">
    <name type="scientific">Medicago truncatula</name>
    <name type="common">Barrel medic</name>
    <name type="synonym">Medicago tribuloides</name>
    <dbReference type="NCBI Taxonomy" id="3880"/>
    <lineage>
        <taxon>Eukaryota</taxon>
        <taxon>Viridiplantae</taxon>
        <taxon>Streptophyta</taxon>
        <taxon>Embryophyta</taxon>
        <taxon>Tracheophyta</taxon>
        <taxon>Spermatophyta</taxon>
        <taxon>Magnoliopsida</taxon>
        <taxon>eudicotyledons</taxon>
        <taxon>Gunneridae</taxon>
        <taxon>Pentapetalae</taxon>
        <taxon>rosids</taxon>
        <taxon>fabids</taxon>
        <taxon>Fabales</taxon>
        <taxon>Fabaceae</taxon>
        <taxon>Papilionoideae</taxon>
        <taxon>50 kb inversion clade</taxon>
        <taxon>NPAAA clade</taxon>
        <taxon>Hologalegina</taxon>
        <taxon>IRL clade</taxon>
        <taxon>Trifolieae</taxon>
        <taxon>Medicago</taxon>
    </lineage>
</organism>
<dbReference type="SMART" id="SM00256">
    <property type="entry name" value="FBOX"/>
    <property type="match status" value="1"/>
</dbReference>